<gene>
    <name evidence="13" type="ORF">P4H66_21940</name>
</gene>
<keyword evidence="7" id="KW-0805">Transcription regulation</keyword>
<keyword evidence="14" id="KW-1185">Reference proteome</keyword>
<evidence type="ECO:0000313" key="13">
    <source>
        <dbReference type="EMBL" id="MEC0242476.1"/>
    </source>
</evidence>
<evidence type="ECO:0000256" key="2">
    <source>
        <dbReference type="ARBA" id="ARBA00022603"/>
    </source>
</evidence>
<dbReference type="Pfam" id="PF02805">
    <property type="entry name" value="Ada_Zn_binding"/>
    <property type="match status" value="1"/>
</dbReference>
<keyword evidence="2" id="KW-0489">Methyltransferase</keyword>
<evidence type="ECO:0000256" key="5">
    <source>
        <dbReference type="ARBA" id="ARBA00022763"/>
    </source>
</evidence>
<reference evidence="13 14" key="1">
    <citation type="submission" date="2023-03" db="EMBL/GenBank/DDBJ databases">
        <title>Bacillus Genome Sequencing.</title>
        <authorList>
            <person name="Dunlap C."/>
        </authorList>
    </citation>
    <scope>NUCLEOTIDE SEQUENCE [LARGE SCALE GENOMIC DNA]</scope>
    <source>
        <strain evidence="13 14">BD-525</strain>
    </source>
</reference>
<comment type="cofactor">
    <cofactor evidence="1">
        <name>Zn(2+)</name>
        <dbReference type="ChEBI" id="CHEBI:29105"/>
    </cofactor>
</comment>
<dbReference type="PIRSF" id="PIRSF000408">
    <property type="entry name" value="Alkyltransferas_AdaA"/>
    <property type="match status" value="1"/>
</dbReference>
<dbReference type="PROSITE" id="PS01124">
    <property type="entry name" value="HTH_ARAC_FAMILY_2"/>
    <property type="match status" value="1"/>
</dbReference>
<evidence type="ECO:0000256" key="9">
    <source>
        <dbReference type="ARBA" id="ARBA00023159"/>
    </source>
</evidence>
<dbReference type="SMART" id="SM00342">
    <property type="entry name" value="HTH_ARAC"/>
    <property type="match status" value="1"/>
</dbReference>
<dbReference type="InterPro" id="IPR009057">
    <property type="entry name" value="Homeodomain-like_sf"/>
</dbReference>
<dbReference type="PANTHER" id="PTHR43280">
    <property type="entry name" value="ARAC-FAMILY TRANSCRIPTIONAL REGULATOR"/>
    <property type="match status" value="1"/>
</dbReference>
<keyword evidence="10" id="KW-0804">Transcription</keyword>
<dbReference type="InterPro" id="IPR016220">
    <property type="entry name" value="Me-P-triester_DNA_alkyl-Trfase"/>
</dbReference>
<organism evidence="13 14">
    <name type="scientific">Paenibacillus dokdonensis</name>
    <dbReference type="NCBI Taxonomy" id="2567944"/>
    <lineage>
        <taxon>Bacteria</taxon>
        <taxon>Bacillati</taxon>
        <taxon>Bacillota</taxon>
        <taxon>Bacilli</taxon>
        <taxon>Bacillales</taxon>
        <taxon>Paenibacillaceae</taxon>
        <taxon>Paenibacillus</taxon>
    </lineage>
</organism>
<accession>A0ABU6GRU4</accession>
<dbReference type="InterPro" id="IPR004026">
    <property type="entry name" value="Ada_DNA_repair_Zn-bd"/>
</dbReference>
<keyword evidence="9" id="KW-0010">Activator</keyword>
<evidence type="ECO:0000256" key="6">
    <source>
        <dbReference type="ARBA" id="ARBA00022833"/>
    </source>
</evidence>
<dbReference type="InterPro" id="IPR018062">
    <property type="entry name" value="HTH_AraC-typ_CS"/>
</dbReference>
<keyword evidence="3" id="KW-0808">Transferase</keyword>
<dbReference type="SUPFAM" id="SSF57884">
    <property type="entry name" value="Ada DNA repair protein, N-terminal domain (N-Ada 10)"/>
    <property type="match status" value="1"/>
</dbReference>
<dbReference type="Gene3D" id="3.40.10.10">
    <property type="entry name" value="DNA Methylphosphotriester Repair Domain"/>
    <property type="match status" value="1"/>
</dbReference>
<feature type="domain" description="HTH araC/xylS-type" evidence="12">
    <location>
        <begin position="88"/>
        <end position="186"/>
    </location>
</feature>
<keyword evidence="6" id="KW-0862">Zinc</keyword>
<dbReference type="EMBL" id="JARLKZ010000016">
    <property type="protein sequence ID" value="MEC0242476.1"/>
    <property type="molecule type" value="Genomic_DNA"/>
</dbReference>
<evidence type="ECO:0000256" key="10">
    <source>
        <dbReference type="ARBA" id="ARBA00023163"/>
    </source>
</evidence>
<keyword evidence="5" id="KW-0227">DNA damage</keyword>
<dbReference type="Proteomes" id="UP001344632">
    <property type="component" value="Unassembled WGS sequence"/>
</dbReference>
<evidence type="ECO:0000256" key="3">
    <source>
        <dbReference type="ARBA" id="ARBA00022679"/>
    </source>
</evidence>
<evidence type="ECO:0000313" key="14">
    <source>
        <dbReference type="Proteomes" id="UP001344632"/>
    </source>
</evidence>
<evidence type="ECO:0000259" key="12">
    <source>
        <dbReference type="PROSITE" id="PS01124"/>
    </source>
</evidence>
<dbReference type="Pfam" id="PF12833">
    <property type="entry name" value="HTH_18"/>
    <property type="match status" value="1"/>
</dbReference>
<proteinExistence type="predicted"/>
<dbReference type="PRINTS" id="PR00032">
    <property type="entry name" value="HTHARAC"/>
</dbReference>
<dbReference type="InterPro" id="IPR035451">
    <property type="entry name" value="Ada-like_dom_sf"/>
</dbReference>
<evidence type="ECO:0000256" key="11">
    <source>
        <dbReference type="ARBA" id="ARBA00023204"/>
    </source>
</evidence>
<dbReference type="InterPro" id="IPR020449">
    <property type="entry name" value="Tscrpt_reg_AraC-type_HTH"/>
</dbReference>
<dbReference type="PROSITE" id="PS00041">
    <property type="entry name" value="HTH_ARAC_FAMILY_1"/>
    <property type="match status" value="1"/>
</dbReference>
<name>A0ABU6GRU4_9BACL</name>
<keyword evidence="8" id="KW-0238">DNA-binding</keyword>
<sequence length="188" mass="21826">MKETYGAERLTDEKWQAIAENDESYDFKFFYAVKSTGIFCRPSCKSKLPNRGNVRIFQNAEQAIREEFRPCKRCKPTGERLPDREWVAIMTEYMDKNFAEALTLEVLADVCHGSPYHLHRTFKKIMSMTPTEYLQNIRIGKAQEYLLTSSLSVAEIATRVGFPHTSYFIALFKKKTGLTPADYRKQEI</sequence>
<evidence type="ECO:0000256" key="1">
    <source>
        <dbReference type="ARBA" id="ARBA00001947"/>
    </source>
</evidence>
<dbReference type="Gene3D" id="1.10.10.60">
    <property type="entry name" value="Homeodomain-like"/>
    <property type="match status" value="2"/>
</dbReference>
<evidence type="ECO:0000256" key="8">
    <source>
        <dbReference type="ARBA" id="ARBA00023125"/>
    </source>
</evidence>
<comment type="caution">
    <text evidence="13">The sequence shown here is derived from an EMBL/GenBank/DDBJ whole genome shotgun (WGS) entry which is preliminary data.</text>
</comment>
<dbReference type="PANTHER" id="PTHR43280:SF28">
    <property type="entry name" value="HTH-TYPE TRANSCRIPTIONAL ACTIVATOR RHAS"/>
    <property type="match status" value="1"/>
</dbReference>
<dbReference type="SUPFAM" id="SSF46689">
    <property type="entry name" value="Homeodomain-like"/>
    <property type="match status" value="2"/>
</dbReference>
<protein>
    <submittedName>
        <fullName evidence="13">Bifunctional transcriptional activator/DNA repair enzyme AdaA</fullName>
    </submittedName>
</protein>
<evidence type="ECO:0000256" key="7">
    <source>
        <dbReference type="ARBA" id="ARBA00023015"/>
    </source>
</evidence>
<dbReference type="InterPro" id="IPR018060">
    <property type="entry name" value="HTH_AraC"/>
</dbReference>
<keyword evidence="4" id="KW-0479">Metal-binding</keyword>
<evidence type="ECO:0000256" key="4">
    <source>
        <dbReference type="ARBA" id="ARBA00022723"/>
    </source>
</evidence>
<keyword evidence="11" id="KW-0234">DNA repair</keyword>
<dbReference type="RefSeq" id="WP_326090251.1">
    <property type="nucleotide sequence ID" value="NZ_JARLKZ010000016.1"/>
</dbReference>